<evidence type="ECO:0000256" key="1">
    <source>
        <dbReference type="SAM" id="SignalP"/>
    </source>
</evidence>
<dbReference type="EMBL" id="JBHSEC010000014">
    <property type="protein sequence ID" value="MFC4410316.1"/>
    <property type="molecule type" value="Genomic_DNA"/>
</dbReference>
<organism evidence="2 3">
    <name type="scientific">Chungangia koreensis</name>
    <dbReference type="NCBI Taxonomy" id="752657"/>
    <lineage>
        <taxon>Bacteria</taxon>
        <taxon>Bacillati</taxon>
        <taxon>Bacillota</taxon>
        <taxon>Bacilli</taxon>
        <taxon>Lactobacillales</taxon>
        <taxon>Chungangia</taxon>
    </lineage>
</organism>
<name>A0ABV8X477_9LACT</name>
<reference evidence="3" key="1">
    <citation type="journal article" date="2019" name="Int. J. Syst. Evol. Microbiol.">
        <title>The Global Catalogue of Microorganisms (GCM) 10K type strain sequencing project: providing services to taxonomists for standard genome sequencing and annotation.</title>
        <authorList>
            <consortium name="The Broad Institute Genomics Platform"/>
            <consortium name="The Broad Institute Genome Sequencing Center for Infectious Disease"/>
            <person name="Wu L."/>
            <person name="Ma J."/>
        </authorList>
    </citation>
    <scope>NUCLEOTIDE SEQUENCE [LARGE SCALE GENOMIC DNA]</scope>
    <source>
        <strain evidence="3">CCUG 59778</strain>
    </source>
</reference>
<keyword evidence="3" id="KW-1185">Reference proteome</keyword>
<keyword evidence="1" id="KW-0732">Signal</keyword>
<dbReference type="Proteomes" id="UP001595817">
    <property type="component" value="Unassembled WGS sequence"/>
</dbReference>
<sequence length="173" mass="19790">MKKNIFTAMLLLVMLLVSSFPVSAATTEQIPESTDPILFDIPLPDQDFPTCTRTFESSYHDDAYVTMQAARVDDTYRSLAFSLFMTDHGKSRYGPKVRVELVSLMVNDQRVNTVYQAREDYTDYPFHGRLMNYQYQGKSGGGTLKNYDVVTMHWDVRSTTNNANDVVMIKCRV</sequence>
<gene>
    <name evidence="2" type="ORF">ACFOZY_07765</name>
</gene>
<protein>
    <recommendedName>
        <fullName evidence="4">Secreted protein</fullName>
    </recommendedName>
</protein>
<comment type="caution">
    <text evidence="2">The sequence shown here is derived from an EMBL/GenBank/DDBJ whole genome shotgun (WGS) entry which is preliminary data.</text>
</comment>
<proteinExistence type="predicted"/>
<feature type="chain" id="PRO_5045731151" description="Secreted protein" evidence="1">
    <location>
        <begin position="25"/>
        <end position="173"/>
    </location>
</feature>
<evidence type="ECO:0000313" key="3">
    <source>
        <dbReference type="Proteomes" id="UP001595817"/>
    </source>
</evidence>
<feature type="signal peptide" evidence="1">
    <location>
        <begin position="1"/>
        <end position="24"/>
    </location>
</feature>
<accession>A0ABV8X477</accession>
<evidence type="ECO:0000313" key="2">
    <source>
        <dbReference type="EMBL" id="MFC4410316.1"/>
    </source>
</evidence>
<evidence type="ECO:0008006" key="4">
    <source>
        <dbReference type="Google" id="ProtNLM"/>
    </source>
</evidence>
<dbReference type="RefSeq" id="WP_378154020.1">
    <property type="nucleotide sequence ID" value="NZ_JBHSEC010000014.1"/>
</dbReference>